<keyword evidence="10" id="KW-1185">Reference proteome</keyword>
<dbReference type="InterPro" id="IPR000223">
    <property type="entry name" value="Pept_S26A_signal_pept_1"/>
</dbReference>
<dbReference type="PANTHER" id="PTHR43390">
    <property type="entry name" value="SIGNAL PEPTIDASE I"/>
    <property type="match status" value="1"/>
</dbReference>
<dbReference type="InterPro" id="IPR019758">
    <property type="entry name" value="Pept_S26A_signal_pept_1_CS"/>
</dbReference>
<evidence type="ECO:0000256" key="2">
    <source>
        <dbReference type="ARBA" id="ARBA00004401"/>
    </source>
</evidence>
<dbReference type="SUPFAM" id="SSF51306">
    <property type="entry name" value="LexA/Signal peptidase"/>
    <property type="match status" value="1"/>
</dbReference>
<comment type="similarity">
    <text evidence="3 7">Belongs to the peptidase S26 family.</text>
</comment>
<dbReference type="InterPro" id="IPR019533">
    <property type="entry name" value="Peptidase_S26"/>
</dbReference>
<protein>
    <recommendedName>
        <fullName evidence="4 7">Signal peptidase I</fullName>
        <ecNumber evidence="4 7">3.4.21.89</ecNumber>
    </recommendedName>
</protein>
<evidence type="ECO:0000259" key="8">
    <source>
        <dbReference type="Pfam" id="PF10502"/>
    </source>
</evidence>
<sequence length="154" mass="16114">MAVVTALVLARLLGFEPVRIPSDSMAPTLIRGDQVVLDHRAFIPARGDLVAFADPTGAAEDGLVVKRVAAVAGDQVGLEDGVLVVNGAPVVEPYADQSRLDGVYLGPLTVPPGRLFVLGDNRGDSVDSRQFGPIDADSVVGRIHLRLFPSPGPL</sequence>
<dbReference type="InterPro" id="IPR036286">
    <property type="entry name" value="LexA/Signal_pep-like_sf"/>
</dbReference>
<dbReference type="Proteomes" id="UP000820669">
    <property type="component" value="Unassembled WGS sequence"/>
</dbReference>
<dbReference type="Gene3D" id="2.10.109.10">
    <property type="entry name" value="Umud Fragment, subunit A"/>
    <property type="match status" value="1"/>
</dbReference>
<dbReference type="PRINTS" id="PR00727">
    <property type="entry name" value="LEADERPTASE"/>
</dbReference>
<keyword evidence="6 7" id="KW-0378">Hydrolase</keyword>
<dbReference type="PANTHER" id="PTHR43390:SF1">
    <property type="entry name" value="CHLOROPLAST PROCESSING PEPTIDASE"/>
    <property type="match status" value="1"/>
</dbReference>
<evidence type="ECO:0000256" key="6">
    <source>
        <dbReference type="ARBA" id="ARBA00022801"/>
    </source>
</evidence>
<dbReference type="PROSITE" id="PS00501">
    <property type="entry name" value="SPASE_I_1"/>
    <property type="match status" value="1"/>
</dbReference>
<evidence type="ECO:0000256" key="4">
    <source>
        <dbReference type="ARBA" id="ARBA00013208"/>
    </source>
</evidence>
<proteinExistence type="inferred from homology"/>
<evidence type="ECO:0000313" key="9">
    <source>
        <dbReference type="EMBL" id="NMH96478.1"/>
    </source>
</evidence>
<comment type="catalytic activity">
    <reaction evidence="1 7">
        <text>Cleavage of hydrophobic, N-terminal signal or leader sequences from secreted and periplasmic proteins.</text>
        <dbReference type="EC" id="3.4.21.89"/>
    </reaction>
</comment>
<feature type="domain" description="Peptidase S26" evidence="8">
    <location>
        <begin position="3"/>
        <end position="147"/>
    </location>
</feature>
<dbReference type="PROSITE" id="PS00761">
    <property type="entry name" value="SPASE_I_3"/>
    <property type="match status" value="1"/>
</dbReference>
<name>A0ABX1S8J0_9PSEU</name>
<gene>
    <name evidence="9" type="primary">lepB</name>
    <name evidence="9" type="ORF">HF526_03955</name>
</gene>
<dbReference type="CDD" id="cd06530">
    <property type="entry name" value="S26_SPase_I"/>
    <property type="match status" value="1"/>
</dbReference>
<evidence type="ECO:0000313" key="10">
    <source>
        <dbReference type="Proteomes" id="UP000820669"/>
    </source>
</evidence>
<comment type="subcellular location">
    <subcellularLocation>
        <location evidence="2">Cell membrane</location>
        <topology evidence="2">Single-pass type II membrane protein</topology>
    </subcellularLocation>
    <subcellularLocation>
        <location evidence="7">Membrane</location>
        <topology evidence="7">Single-pass type II membrane protein</topology>
    </subcellularLocation>
</comment>
<dbReference type="EC" id="3.4.21.89" evidence="4 7"/>
<organism evidence="9 10">
    <name type="scientific">Pseudonocardia acidicola</name>
    <dbReference type="NCBI Taxonomy" id="2724939"/>
    <lineage>
        <taxon>Bacteria</taxon>
        <taxon>Bacillati</taxon>
        <taxon>Actinomycetota</taxon>
        <taxon>Actinomycetes</taxon>
        <taxon>Pseudonocardiales</taxon>
        <taxon>Pseudonocardiaceae</taxon>
        <taxon>Pseudonocardia</taxon>
    </lineage>
</organism>
<evidence type="ECO:0000256" key="1">
    <source>
        <dbReference type="ARBA" id="ARBA00000677"/>
    </source>
</evidence>
<evidence type="ECO:0000256" key="7">
    <source>
        <dbReference type="RuleBase" id="RU362042"/>
    </source>
</evidence>
<accession>A0ABX1S8J0</accession>
<dbReference type="GO" id="GO:0009003">
    <property type="term" value="F:signal peptidase activity"/>
    <property type="evidence" value="ECO:0007669"/>
    <property type="project" value="UniProtKB-EC"/>
</dbReference>
<evidence type="ECO:0000256" key="3">
    <source>
        <dbReference type="ARBA" id="ARBA00009370"/>
    </source>
</evidence>
<keyword evidence="5 7" id="KW-0645">Protease</keyword>
<evidence type="ECO:0000256" key="5">
    <source>
        <dbReference type="ARBA" id="ARBA00022670"/>
    </source>
</evidence>
<dbReference type="NCBIfam" id="TIGR02227">
    <property type="entry name" value="sigpep_I_bact"/>
    <property type="match status" value="1"/>
</dbReference>
<comment type="caution">
    <text evidence="9">The sequence shown here is derived from an EMBL/GenBank/DDBJ whole genome shotgun (WGS) entry which is preliminary data.</text>
</comment>
<reference evidence="9 10" key="1">
    <citation type="submission" date="2020-04" db="EMBL/GenBank/DDBJ databases">
        <authorList>
            <person name="Klaysubun C."/>
            <person name="Duangmal K."/>
            <person name="Lipun K."/>
        </authorList>
    </citation>
    <scope>NUCLEOTIDE SEQUENCE [LARGE SCALE GENOMIC DNA]</scope>
    <source>
        <strain evidence="9 10">K10HN5</strain>
    </source>
</reference>
<dbReference type="EMBL" id="JAAXLA010000004">
    <property type="protein sequence ID" value="NMH96478.1"/>
    <property type="molecule type" value="Genomic_DNA"/>
</dbReference>
<dbReference type="InterPro" id="IPR019756">
    <property type="entry name" value="Pept_S26A_signal_pept_1_Ser-AS"/>
</dbReference>
<dbReference type="Pfam" id="PF10502">
    <property type="entry name" value="Peptidase_S26"/>
    <property type="match status" value="1"/>
</dbReference>